<evidence type="ECO:0000256" key="9">
    <source>
        <dbReference type="ARBA" id="ARBA00048721"/>
    </source>
</evidence>
<dbReference type="CDD" id="cd02165">
    <property type="entry name" value="NMNAT"/>
    <property type="match status" value="1"/>
</dbReference>
<dbReference type="NCBIfam" id="TIGR00125">
    <property type="entry name" value="cyt_tran_rel"/>
    <property type="match status" value="1"/>
</dbReference>
<dbReference type="NCBIfam" id="TIGR00482">
    <property type="entry name" value="nicotinate (nicotinamide) nucleotide adenylyltransferase"/>
    <property type="match status" value="1"/>
</dbReference>
<evidence type="ECO:0000256" key="3">
    <source>
        <dbReference type="ARBA" id="ARBA00022642"/>
    </source>
</evidence>
<protein>
    <recommendedName>
        <fullName evidence="10">Probable nicotinate-nucleotide adenylyltransferase</fullName>
        <ecNumber evidence="10">2.7.7.18</ecNumber>
    </recommendedName>
    <alternativeName>
        <fullName evidence="10">Deamido-NAD(+) diphosphorylase</fullName>
    </alternativeName>
    <alternativeName>
        <fullName evidence="10">Deamido-NAD(+) pyrophosphorylase</fullName>
    </alternativeName>
    <alternativeName>
        <fullName evidence="10">Nicotinate mononucleotide adenylyltransferase</fullName>
        <shortName evidence="10">NaMN adenylyltransferase</shortName>
    </alternativeName>
</protein>
<evidence type="ECO:0000313" key="12">
    <source>
        <dbReference type="EMBL" id="EFM12708.1"/>
    </source>
</evidence>
<evidence type="ECO:0000313" key="13">
    <source>
        <dbReference type="Proteomes" id="UP000005387"/>
    </source>
</evidence>
<dbReference type="STRING" id="717606.PaecuDRAFT_0219"/>
<keyword evidence="8 10" id="KW-0520">NAD</keyword>
<dbReference type="Pfam" id="PF01467">
    <property type="entry name" value="CTP_transf_like"/>
    <property type="match status" value="1"/>
</dbReference>
<dbReference type="GO" id="GO:0009435">
    <property type="term" value="P:NAD+ biosynthetic process"/>
    <property type="evidence" value="ECO:0007669"/>
    <property type="project" value="UniProtKB-UniRule"/>
</dbReference>
<dbReference type="InterPro" id="IPR004821">
    <property type="entry name" value="Cyt_trans-like"/>
</dbReference>
<keyword evidence="3 10" id="KW-0662">Pyridine nucleotide biosynthesis</keyword>
<organism evidence="12 13">
    <name type="scientific">Paenibacillus curdlanolyticus YK9</name>
    <dbReference type="NCBI Taxonomy" id="717606"/>
    <lineage>
        <taxon>Bacteria</taxon>
        <taxon>Bacillati</taxon>
        <taxon>Bacillota</taxon>
        <taxon>Bacilli</taxon>
        <taxon>Bacillales</taxon>
        <taxon>Paenibacillaceae</taxon>
        <taxon>Paenibacillus</taxon>
    </lineage>
</organism>
<dbReference type="PANTHER" id="PTHR39321">
    <property type="entry name" value="NICOTINATE-NUCLEOTIDE ADENYLYLTRANSFERASE-RELATED"/>
    <property type="match status" value="1"/>
</dbReference>
<keyword evidence="7 10" id="KW-0067">ATP-binding</keyword>
<dbReference type="PANTHER" id="PTHR39321:SF3">
    <property type="entry name" value="PHOSPHOPANTETHEINE ADENYLYLTRANSFERASE"/>
    <property type="match status" value="1"/>
</dbReference>
<feature type="domain" description="Cytidyltransferase-like" evidence="11">
    <location>
        <begin position="20"/>
        <end position="183"/>
    </location>
</feature>
<dbReference type="OrthoDB" id="5295945at2"/>
<sequence>MPSGYNQASQGGGRKQQIGIMGGTFDPVHVGHLLAAETALDQCGLDQVWFIPTNVPPLKAGDQGTDAETRLRLVRLAIKSQPRFQALPIELERGGVSYSIDTVEALHAAYPEHDFHYIIGSDRIHDLPQWHRIDELTALVRFIGVERPNEPVDLAVLPEAIRTRVTMAAMPPMGISSTDIRQRLLTGQSARYLVPDTVYHEIIVEGLYGSRSHY</sequence>
<dbReference type="EC" id="2.7.7.18" evidence="10"/>
<dbReference type="NCBIfam" id="NF000840">
    <property type="entry name" value="PRK00071.1-3"/>
    <property type="match status" value="1"/>
</dbReference>
<comment type="function">
    <text evidence="1 10">Catalyzes the reversible adenylation of nicotinate mononucleotide (NaMN) to nicotinic acid adenine dinucleotide (NaAD).</text>
</comment>
<dbReference type="UniPathway" id="UPA00253">
    <property type="reaction ID" value="UER00332"/>
</dbReference>
<dbReference type="eggNOG" id="COG1057">
    <property type="taxonomic scope" value="Bacteria"/>
</dbReference>
<evidence type="ECO:0000256" key="4">
    <source>
        <dbReference type="ARBA" id="ARBA00022679"/>
    </source>
</evidence>
<keyword evidence="6 10" id="KW-0547">Nucleotide-binding</keyword>
<dbReference type="Proteomes" id="UP000005387">
    <property type="component" value="Unassembled WGS sequence"/>
</dbReference>
<dbReference type="EMBL" id="AEDD01000001">
    <property type="protein sequence ID" value="EFM12708.1"/>
    <property type="molecule type" value="Genomic_DNA"/>
</dbReference>
<dbReference type="AlphaFoldDB" id="E0I344"/>
<dbReference type="HAMAP" id="MF_00244">
    <property type="entry name" value="NaMN_adenylyltr"/>
    <property type="match status" value="1"/>
</dbReference>
<dbReference type="GO" id="GO:0005524">
    <property type="term" value="F:ATP binding"/>
    <property type="evidence" value="ECO:0007669"/>
    <property type="project" value="UniProtKB-KW"/>
</dbReference>
<dbReference type="Gene3D" id="3.40.50.620">
    <property type="entry name" value="HUPs"/>
    <property type="match status" value="1"/>
</dbReference>
<evidence type="ECO:0000256" key="7">
    <source>
        <dbReference type="ARBA" id="ARBA00022840"/>
    </source>
</evidence>
<dbReference type="NCBIfam" id="NF000841">
    <property type="entry name" value="PRK00071.1-4"/>
    <property type="match status" value="1"/>
</dbReference>
<dbReference type="RefSeq" id="WP_006036237.1">
    <property type="nucleotide sequence ID" value="NZ_AEDD01000001.1"/>
</dbReference>
<evidence type="ECO:0000256" key="10">
    <source>
        <dbReference type="HAMAP-Rule" id="MF_00244"/>
    </source>
</evidence>
<name>E0I344_9BACL</name>
<gene>
    <name evidence="10" type="primary">nadD</name>
    <name evidence="12" type="ORF">PaecuDRAFT_0219</name>
</gene>
<dbReference type="GO" id="GO:0004515">
    <property type="term" value="F:nicotinate-nucleotide adenylyltransferase activity"/>
    <property type="evidence" value="ECO:0007669"/>
    <property type="project" value="UniProtKB-UniRule"/>
</dbReference>
<dbReference type="InterPro" id="IPR014729">
    <property type="entry name" value="Rossmann-like_a/b/a_fold"/>
</dbReference>
<dbReference type="InterPro" id="IPR005248">
    <property type="entry name" value="NadD/NMNAT"/>
</dbReference>
<evidence type="ECO:0000256" key="1">
    <source>
        <dbReference type="ARBA" id="ARBA00002324"/>
    </source>
</evidence>
<comment type="pathway">
    <text evidence="2 10">Cofactor biosynthesis; NAD(+) biosynthesis; deamido-NAD(+) from nicotinate D-ribonucleotide: step 1/1.</text>
</comment>
<reference evidence="12 13" key="1">
    <citation type="submission" date="2010-07" db="EMBL/GenBank/DDBJ databases">
        <title>The draft genome of Paenibacillus curdlanolyticus YK9.</title>
        <authorList>
            <consortium name="US DOE Joint Genome Institute (JGI-PGF)"/>
            <person name="Lucas S."/>
            <person name="Copeland A."/>
            <person name="Lapidus A."/>
            <person name="Cheng J.-F."/>
            <person name="Bruce D."/>
            <person name="Goodwin L."/>
            <person name="Pitluck S."/>
            <person name="Land M.L."/>
            <person name="Hauser L."/>
            <person name="Chang Y.-J."/>
            <person name="Jeffries C."/>
            <person name="Anderson I.J."/>
            <person name="Johnson E."/>
            <person name="Loganathan U."/>
            <person name="Mulhopadhyay B."/>
            <person name="Kyrpides N."/>
            <person name="Woyke T.J."/>
        </authorList>
    </citation>
    <scope>NUCLEOTIDE SEQUENCE [LARGE SCALE GENOMIC DNA]</scope>
    <source>
        <strain evidence="12 13">YK9</strain>
    </source>
</reference>
<comment type="catalytic activity">
    <reaction evidence="9 10">
        <text>nicotinate beta-D-ribonucleotide + ATP + H(+) = deamido-NAD(+) + diphosphate</text>
        <dbReference type="Rhea" id="RHEA:22860"/>
        <dbReference type="ChEBI" id="CHEBI:15378"/>
        <dbReference type="ChEBI" id="CHEBI:30616"/>
        <dbReference type="ChEBI" id="CHEBI:33019"/>
        <dbReference type="ChEBI" id="CHEBI:57502"/>
        <dbReference type="ChEBI" id="CHEBI:58437"/>
        <dbReference type="EC" id="2.7.7.18"/>
    </reaction>
</comment>
<evidence type="ECO:0000256" key="2">
    <source>
        <dbReference type="ARBA" id="ARBA00005019"/>
    </source>
</evidence>
<keyword evidence="13" id="KW-1185">Reference proteome</keyword>
<dbReference type="SUPFAM" id="SSF52374">
    <property type="entry name" value="Nucleotidylyl transferase"/>
    <property type="match status" value="1"/>
</dbReference>
<evidence type="ECO:0000256" key="6">
    <source>
        <dbReference type="ARBA" id="ARBA00022741"/>
    </source>
</evidence>
<accession>E0I344</accession>
<keyword evidence="4 10" id="KW-0808">Transferase</keyword>
<evidence type="ECO:0000256" key="8">
    <source>
        <dbReference type="ARBA" id="ARBA00023027"/>
    </source>
</evidence>
<comment type="similarity">
    <text evidence="10">Belongs to the NadD family.</text>
</comment>
<evidence type="ECO:0000256" key="5">
    <source>
        <dbReference type="ARBA" id="ARBA00022695"/>
    </source>
</evidence>
<proteinExistence type="inferred from homology"/>
<evidence type="ECO:0000259" key="11">
    <source>
        <dbReference type="Pfam" id="PF01467"/>
    </source>
</evidence>
<keyword evidence="5 10" id="KW-0548">Nucleotidyltransferase</keyword>